<evidence type="ECO:0000256" key="3">
    <source>
        <dbReference type="ARBA" id="ARBA00022475"/>
    </source>
</evidence>
<reference evidence="9 10" key="1">
    <citation type="submission" date="2019-06" db="EMBL/GenBank/DDBJ databases">
        <title>Sequencing the genomes of 1000 actinobacteria strains.</title>
        <authorList>
            <person name="Klenk H.-P."/>
        </authorList>
    </citation>
    <scope>NUCLEOTIDE SEQUENCE [LARGE SCALE GENOMIC DNA]</scope>
    <source>
        <strain evidence="9 10">DSM 45301</strain>
    </source>
</reference>
<keyword evidence="6 8" id="KW-1133">Transmembrane helix</keyword>
<gene>
    <name evidence="9" type="ORF">FB558_8014</name>
</gene>
<feature type="transmembrane region" description="Helical" evidence="8">
    <location>
        <begin position="21"/>
        <end position="39"/>
    </location>
</feature>
<dbReference type="GO" id="GO:0022857">
    <property type="term" value="F:transmembrane transporter activity"/>
    <property type="evidence" value="ECO:0007669"/>
    <property type="project" value="InterPro"/>
</dbReference>
<dbReference type="PANTHER" id="PTHR32196:SF21">
    <property type="entry name" value="ABC TRANSPORTER PERMEASE PROTEIN YPHD-RELATED"/>
    <property type="match status" value="1"/>
</dbReference>
<evidence type="ECO:0000256" key="2">
    <source>
        <dbReference type="ARBA" id="ARBA00022448"/>
    </source>
</evidence>
<evidence type="ECO:0000256" key="6">
    <source>
        <dbReference type="ARBA" id="ARBA00022989"/>
    </source>
</evidence>
<evidence type="ECO:0000313" key="9">
    <source>
        <dbReference type="EMBL" id="TQM02152.1"/>
    </source>
</evidence>
<comment type="caution">
    <text evidence="9">The sequence shown here is derived from an EMBL/GenBank/DDBJ whole genome shotgun (WGS) entry which is preliminary data.</text>
</comment>
<keyword evidence="2" id="KW-0813">Transport</keyword>
<dbReference type="RefSeq" id="WP_211367181.1">
    <property type="nucleotide sequence ID" value="NZ_VFPA01000007.1"/>
</dbReference>
<evidence type="ECO:0000313" key="10">
    <source>
        <dbReference type="Proteomes" id="UP000315677"/>
    </source>
</evidence>
<proteinExistence type="predicted"/>
<feature type="transmembrane region" description="Helical" evidence="8">
    <location>
        <begin position="181"/>
        <end position="199"/>
    </location>
</feature>
<keyword evidence="5 8" id="KW-0812">Transmembrane</keyword>
<evidence type="ECO:0000256" key="5">
    <source>
        <dbReference type="ARBA" id="ARBA00022692"/>
    </source>
</evidence>
<accession>A0A543CYH7</accession>
<protein>
    <submittedName>
        <fullName evidence="9">Monosaccharide ABC transporter membrane protein (CUT2 family)</fullName>
    </submittedName>
</protein>
<evidence type="ECO:0000256" key="8">
    <source>
        <dbReference type="SAM" id="Phobius"/>
    </source>
</evidence>
<dbReference type="InterPro" id="IPR001851">
    <property type="entry name" value="ABC_transp_permease"/>
</dbReference>
<keyword evidence="4" id="KW-0997">Cell inner membrane</keyword>
<dbReference type="Pfam" id="PF02653">
    <property type="entry name" value="BPD_transp_2"/>
    <property type="match status" value="1"/>
</dbReference>
<organism evidence="9 10">
    <name type="scientific">Pseudonocardia kunmingensis</name>
    <dbReference type="NCBI Taxonomy" id="630975"/>
    <lineage>
        <taxon>Bacteria</taxon>
        <taxon>Bacillati</taxon>
        <taxon>Actinomycetota</taxon>
        <taxon>Actinomycetes</taxon>
        <taxon>Pseudonocardiales</taxon>
        <taxon>Pseudonocardiaceae</taxon>
        <taxon>Pseudonocardia</taxon>
    </lineage>
</organism>
<evidence type="ECO:0000256" key="4">
    <source>
        <dbReference type="ARBA" id="ARBA00022519"/>
    </source>
</evidence>
<name>A0A543CYH7_9PSEU</name>
<sequence length="347" mass="35983">MNTGRKNAAWVNRLRGRNNEGVLALTILVVVALMTVVNPDFFTVSTLFSILRNSLVETVFALGVLIVIVSGGIDVSFPVIGIFAGYTTIVIAQSGGFDPGVLGALLIAVVIGSLLGLVNGGLIARFGLPTLIVTLGTQGIFRGVLLAYIGSRYIAELPAGIAQLSTTDLFVVQQGQVAARLHVFVVPVVLLCLAVHWLLQRTVFGRGVYALGGDAESARRAGFPVVRLQLAIYALVGLLAGIAGIMHVTLSRNANPYELAGTELDIIAAVVLGGASILGGRGSVLGTVLGVVLIAVIKNSLILMGVPGTWQRAAVGVLLVAGVSIQALGARRKAAGRRAVELEEARA</sequence>
<dbReference type="Proteomes" id="UP000315677">
    <property type="component" value="Unassembled WGS sequence"/>
</dbReference>
<dbReference type="EMBL" id="VFPA01000007">
    <property type="protein sequence ID" value="TQM02152.1"/>
    <property type="molecule type" value="Genomic_DNA"/>
</dbReference>
<dbReference type="CDD" id="cd06579">
    <property type="entry name" value="TM_PBP1_transp_AraH_like"/>
    <property type="match status" value="1"/>
</dbReference>
<dbReference type="GO" id="GO:0005886">
    <property type="term" value="C:plasma membrane"/>
    <property type="evidence" value="ECO:0007669"/>
    <property type="project" value="UniProtKB-SubCell"/>
</dbReference>
<feature type="transmembrane region" description="Helical" evidence="8">
    <location>
        <begin position="309"/>
        <end position="328"/>
    </location>
</feature>
<feature type="transmembrane region" description="Helical" evidence="8">
    <location>
        <begin position="230"/>
        <end position="250"/>
    </location>
</feature>
<dbReference type="PANTHER" id="PTHR32196">
    <property type="entry name" value="ABC TRANSPORTER PERMEASE PROTEIN YPHD-RELATED-RELATED"/>
    <property type="match status" value="1"/>
</dbReference>
<evidence type="ECO:0000256" key="1">
    <source>
        <dbReference type="ARBA" id="ARBA00004651"/>
    </source>
</evidence>
<keyword evidence="10" id="KW-1185">Reference proteome</keyword>
<evidence type="ECO:0000256" key="7">
    <source>
        <dbReference type="ARBA" id="ARBA00023136"/>
    </source>
</evidence>
<keyword evidence="7 8" id="KW-0472">Membrane</keyword>
<feature type="transmembrane region" description="Helical" evidence="8">
    <location>
        <begin position="130"/>
        <end position="149"/>
    </location>
</feature>
<feature type="transmembrane region" description="Helical" evidence="8">
    <location>
        <begin position="59"/>
        <end position="89"/>
    </location>
</feature>
<comment type="subcellular location">
    <subcellularLocation>
        <location evidence="1">Cell membrane</location>
        <topology evidence="1">Multi-pass membrane protein</topology>
    </subcellularLocation>
</comment>
<feature type="transmembrane region" description="Helical" evidence="8">
    <location>
        <begin position="270"/>
        <end position="297"/>
    </location>
</feature>
<keyword evidence="3" id="KW-1003">Cell membrane</keyword>
<dbReference type="AlphaFoldDB" id="A0A543CYH7"/>
<feature type="transmembrane region" description="Helical" evidence="8">
    <location>
        <begin position="101"/>
        <end position="124"/>
    </location>
</feature>